<dbReference type="Pfam" id="PF00076">
    <property type="entry name" value="RRM_1"/>
    <property type="match status" value="1"/>
</dbReference>
<feature type="coiled-coil region" evidence="4">
    <location>
        <begin position="35"/>
        <end position="62"/>
    </location>
</feature>
<keyword evidence="1 2" id="KW-0694">RNA-binding</keyword>
<evidence type="ECO:0000313" key="8">
    <source>
        <dbReference type="Proteomes" id="UP000054653"/>
    </source>
</evidence>
<comment type="function">
    <text evidence="3">Component of the MICOS complex, a large protein complex of the mitochondrial inner membrane that plays crucial roles in the maintenance of crista junctions, inner membrane architecture, and formation of contact sites to the outer membrane.</text>
</comment>
<proteinExistence type="inferred from homology"/>
<evidence type="ECO:0000256" key="3">
    <source>
        <dbReference type="RuleBase" id="RU363009"/>
    </source>
</evidence>
<gene>
    <name evidence="7" type="primary">Pabp2</name>
    <name evidence="7" type="ORF">T03_9766</name>
</gene>
<organism evidence="7 8">
    <name type="scientific">Trichinella britovi</name>
    <name type="common">Parasitic roundworm</name>
    <dbReference type="NCBI Taxonomy" id="45882"/>
    <lineage>
        <taxon>Eukaryota</taxon>
        <taxon>Metazoa</taxon>
        <taxon>Ecdysozoa</taxon>
        <taxon>Nematoda</taxon>
        <taxon>Enoplea</taxon>
        <taxon>Dorylaimia</taxon>
        <taxon>Trichinellida</taxon>
        <taxon>Trichinellidae</taxon>
        <taxon>Trichinella</taxon>
    </lineage>
</organism>
<dbReference type="PANTHER" id="PTHR23236:SF12">
    <property type="entry name" value="EUKARYOTIC INITIATION FACTOR 4B-RELATED"/>
    <property type="match status" value="1"/>
</dbReference>
<name>A0A0V1CKG4_TRIBR</name>
<dbReference type="InterPro" id="IPR035979">
    <property type="entry name" value="RBD_domain_sf"/>
</dbReference>
<dbReference type="OrthoDB" id="4726at2759"/>
<sequence length="292" mass="33446">MDEVGDVDDFGDNLDIGVASDEETLDQSSDLDPEIEEIRARLKEMEKEAQLIRNLHTEVEKQMSTVLNESPTTPPPLTSDEKVEADSRSVFVGNVDYGAAAEELEAHFHGCGAINRITILCDRYSGRPKGFAYIEFADKESARASLAMSDTLFRGRQIKVVEKRTNRPGMGFNRRRMRGRVAYRYLYSNRRLRYRNLTRVTIVGGAAFITHQLGVWETDTVRGQQLYEQLEERVFHDAVSAYKKLPTYREVKRNMVKSWNYFVEECFLRSTALVSSTYKYVAELVIEASKNL</sequence>
<feature type="region of interest" description="Disordered" evidence="5">
    <location>
        <begin position="64"/>
        <end position="84"/>
    </location>
</feature>
<dbReference type="SUPFAM" id="SSF54928">
    <property type="entry name" value="RNA-binding domain, RBD"/>
    <property type="match status" value="1"/>
</dbReference>
<keyword evidence="4" id="KW-0175">Coiled coil</keyword>
<dbReference type="AlphaFoldDB" id="A0A0V1CKG4"/>
<comment type="caution">
    <text evidence="7">The sequence shown here is derived from an EMBL/GenBank/DDBJ whole genome shotgun (WGS) entry which is preliminary data.</text>
</comment>
<comment type="similarity">
    <text evidence="3">Belongs to the MICOS complex subunit Mic13 family.</text>
</comment>
<dbReference type="GO" id="GO:0061617">
    <property type="term" value="C:MICOS complex"/>
    <property type="evidence" value="ECO:0007669"/>
    <property type="project" value="UniProtKB-UniRule"/>
</dbReference>
<dbReference type="Pfam" id="PF15884">
    <property type="entry name" value="QIL1"/>
    <property type="match status" value="1"/>
</dbReference>
<accession>A0A0V1CKG4</accession>
<evidence type="ECO:0000256" key="2">
    <source>
        <dbReference type="PROSITE-ProRule" id="PRU00176"/>
    </source>
</evidence>
<dbReference type="GO" id="GO:0005634">
    <property type="term" value="C:nucleus"/>
    <property type="evidence" value="ECO:0007669"/>
    <property type="project" value="TreeGrafter"/>
</dbReference>
<keyword evidence="3" id="KW-0496">Mitochondrion</keyword>
<evidence type="ECO:0000256" key="1">
    <source>
        <dbReference type="ARBA" id="ARBA00022884"/>
    </source>
</evidence>
<dbReference type="InterPro" id="IPR000504">
    <property type="entry name" value="RRM_dom"/>
</dbReference>
<evidence type="ECO:0000256" key="4">
    <source>
        <dbReference type="SAM" id="Coils"/>
    </source>
</evidence>
<dbReference type="Gene3D" id="3.30.70.330">
    <property type="match status" value="1"/>
</dbReference>
<keyword evidence="3" id="KW-0472">Membrane</keyword>
<reference evidence="7 8" key="1">
    <citation type="submission" date="2015-01" db="EMBL/GenBank/DDBJ databases">
        <title>Evolution of Trichinella species and genotypes.</title>
        <authorList>
            <person name="Korhonen P.K."/>
            <person name="Edoardo P."/>
            <person name="Giuseppe L.R."/>
            <person name="Gasser R.B."/>
        </authorList>
    </citation>
    <scope>NUCLEOTIDE SEQUENCE [LARGE SCALE GENOMIC DNA]</scope>
    <source>
        <strain evidence="7">ISS120</strain>
    </source>
</reference>
<protein>
    <recommendedName>
        <fullName evidence="3">MICOS complex subunit MIC13</fullName>
    </recommendedName>
</protein>
<keyword evidence="8" id="KW-1185">Reference proteome</keyword>
<comment type="subunit">
    <text evidence="3">Component of the mitochondrial contact site and cristae organizing system (MICOS) complex.</text>
</comment>
<feature type="domain" description="RRM" evidence="6">
    <location>
        <begin position="88"/>
        <end position="165"/>
    </location>
</feature>
<dbReference type="PROSITE" id="PS50102">
    <property type="entry name" value="RRM"/>
    <property type="match status" value="1"/>
</dbReference>
<dbReference type="InterPro" id="IPR012677">
    <property type="entry name" value="Nucleotide-bd_a/b_plait_sf"/>
</dbReference>
<keyword evidence="3" id="KW-0999">Mitochondrion inner membrane</keyword>
<dbReference type="SMART" id="SM00360">
    <property type="entry name" value="RRM"/>
    <property type="match status" value="1"/>
</dbReference>
<evidence type="ECO:0000256" key="5">
    <source>
        <dbReference type="SAM" id="MobiDB-lite"/>
    </source>
</evidence>
<evidence type="ECO:0000313" key="7">
    <source>
        <dbReference type="EMBL" id="KRY49484.1"/>
    </source>
</evidence>
<dbReference type="Proteomes" id="UP000054653">
    <property type="component" value="Unassembled WGS sequence"/>
</dbReference>
<dbReference type="InterPro" id="IPR026769">
    <property type="entry name" value="Mic13"/>
</dbReference>
<dbReference type="EMBL" id="JYDI01000174">
    <property type="protein sequence ID" value="KRY49484.1"/>
    <property type="molecule type" value="Genomic_DNA"/>
</dbReference>
<dbReference type="GO" id="GO:0008143">
    <property type="term" value="F:poly(A) binding"/>
    <property type="evidence" value="ECO:0007669"/>
    <property type="project" value="TreeGrafter"/>
</dbReference>
<feature type="region of interest" description="Disordered" evidence="5">
    <location>
        <begin position="1"/>
        <end position="32"/>
    </location>
</feature>
<feature type="compositionally biased region" description="Acidic residues" evidence="5">
    <location>
        <begin position="20"/>
        <end position="32"/>
    </location>
</feature>
<evidence type="ECO:0000259" key="6">
    <source>
        <dbReference type="PROSITE" id="PS50102"/>
    </source>
</evidence>
<feature type="compositionally biased region" description="Acidic residues" evidence="5">
    <location>
        <begin position="1"/>
        <end position="12"/>
    </location>
</feature>
<comment type="subcellular location">
    <subcellularLocation>
        <location evidence="3">Mitochondrion inner membrane</location>
        <topology evidence="3">Single-pass membrane protein</topology>
    </subcellularLocation>
</comment>
<dbReference type="PANTHER" id="PTHR23236">
    <property type="entry name" value="EUKARYOTIC TRANSLATION INITIATION FACTOR 4B/4H"/>
    <property type="match status" value="1"/>
</dbReference>
<dbReference type="STRING" id="45882.A0A0V1CKG4"/>